<dbReference type="RefSeq" id="WP_369243617.1">
    <property type="nucleotide sequence ID" value="NZ_CP163443.1"/>
</dbReference>
<proteinExistence type="predicted"/>
<keyword evidence="1" id="KW-0808">Transferase</keyword>
<dbReference type="FunFam" id="3.30.565.10:FF:000028">
    <property type="entry name" value="PAS sensor protein"/>
    <property type="match status" value="1"/>
</dbReference>
<dbReference type="EMBL" id="CP163443">
    <property type="protein sequence ID" value="XDQ50260.1"/>
    <property type="molecule type" value="Genomic_DNA"/>
</dbReference>
<keyword evidence="1" id="KW-0723">Serine/threonine-protein kinase</keyword>
<name>A0AB39R611_9ACTN</name>
<evidence type="ECO:0000256" key="2">
    <source>
        <dbReference type="SAM" id="MobiDB-lite"/>
    </source>
</evidence>
<dbReference type="GO" id="GO:0004674">
    <property type="term" value="F:protein serine/threonine kinase activity"/>
    <property type="evidence" value="ECO:0007669"/>
    <property type="project" value="UniProtKB-KW"/>
</dbReference>
<dbReference type="InterPro" id="IPR050267">
    <property type="entry name" value="Anti-sigma-factor_SerPK"/>
</dbReference>
<dbReference type="PANTHER" id="PTHR35526">
    <property type="entry name" value="ANTI-SIGMA-F FACTOR RSBW-RELATED"/>
    <property type="match status" value="1"/>
</dbReference>
<sequence>MHHTHLTGPTGTAIPRPVPGPAPDLAPGQDLLAIAGPWPLPRTPEACSQARRAVRRTLDNWALDHLADTAELLVSELVGNALLHACGPVSLTVVRRQVICCQVRDGSRELPYLRSAQADDEFGRGLHLVDLMASSWGAEPTARGKEVWFELPEAPDLLAGTGR</sequence>
<dbReference type="CDD" id="cd16936">
    <property type="entry name" value="HATPase_RsbW-like"/>
    <property type="match status" value="1"/>
</dbReference>
<dbReference type="AlphaFoldDB" id="A0AB39R611"/>
<dbReference type="Pfam" id="PF13581">
    <property type="entry name" value="HATPase_c_2"/>
    <property type="match status" value="1"/>
</dbReference>
<dbReference type="GO" id="GO:0005524">
    <property type="term" value="F:ATP binding"/>
    <property type="evidence" value="ECO:0007669"/>
    <property type="project" value="UniProtKB-KW"/>
</dbReference>
<keyword evidence="4" id="KW-0547">Nucleotide-binding</keyword>
<feature type="domain" description="Histidine kinase/HSP90-like ATPase" evidence="3">
    <location>
        <begin position="41"/>
        <end position="149"/>
    </location>
</feature>
<dbReference type="SUPFAM" id="SSF55874">
    <property type="entry name" value="ATPase domain of HSP90 chaperone/DNA topoisomerase II/histidine kinase"/>
    <property type="match status" value="1"/>
</dbReference>
<dbReference type="Gene3D" id="3.30.565.10">
    <property type="entry name" value="Histidine kinase-like ATPase, C-terminal domain"/>
    <property type="match status" value="1"/>
</dbReference>
<feature type="region of interest" description="Disordered" evidence="2">
    <location>
        <begin position="1"/>
        <end position="22"/>
    </location>
</feature>
<reference evidence="4" key="1">
    <citation type="submission" date="2024-07" db="EMBL/GenBank/DDBJ databases">
        <authorList>
            <person name="Yu S.T."/>
        </authorList>
    </citation>
    <scope>NUCLEOTIDE SEQUENCE</scope>
    <source>
        <strain evidence="4">R41</strain>
    </source>
</reference>
<protein>
    <submittedName>
        <fullName evidence="4">ATP-binding protein</fullName>
    </submittedName>
</protein>
<keyword evidence="1" id="KW-0418">Kinase</keyword>
<keyword evidence="4" id="KW-0067">ATP-binding</keyword>
<organism evidence="4">
    <name type="scientific">Streptomyces sp. R41</name>
    <dbReference type="NCBI Taxonomy" id="3238632"/>
    <lineage>
        <taxon>Bacteria</taxon>
        <taxon>Bacillati</taxon>
        <taxon>Actinomycetota</taxon>
        <taxon>Actinomycetes</taxon>
        <taxon>Kitasatosporales</taxon>
        <taxon>Streptomycetaceae</taxon>
        <taxon>Streptomyces</taxon>
    </lineage>
</organism>
<accession>A0AB39R611</accession>
<dbReference type="PANTHER" id="PTHR35526:SF3">
    <property type="entry name" value="ANTI-SIGMA-F FACTOR RSBW"/>
    <property type="match status" value="1"/>
</dbReference>
<evidence type="ECO:0000256" key="1">
    <source>
        <dbReference type="ARBA" id="ARBA00022527"/>
    </source>
</evidence>
<dbReference type="InterPro" id="IPR036890">
    <property type="entry name" value="HATPase_C_sf"/>
</dbReference>
<dbReference type="InterPro" id="IPR003594">
    <property type="entry name" value="HATPase_dom"/>
</dbReference>
<gene>
    <name evidence="4" type="ORF">AB5J53_00220</name>
</gene>
<evidence type="ECO:0000313" key="4">
    <source>
        <dbReference type="EMBL" id="XDQ50260.1"/>
    </source>
</evidence>
<evidence type="ECO:0000259" key="3">
    <source>
        <dbReference type="Pfam" id="PF13581"/>
    </source>
</evidence>